<feature type="domain" description="Probable transposase IS891/IS1136/IS1341" evidence="9">
    <location>
        <begin position="163"/>
        <end position="275"/>
    </location>
</feature>
<comment type="caution">
    <text evidence="12">The sequence shown here is derived from an EMBL/GenBank/DDBJ whole genome shotgun (WGS) entry which is preliminary data.</text>
</comment>
<keyword evidence="13" id="KW-1185">Reference proteome</keyword>
<keyword evidence="7" id="KW-0233">DNA recombination</keyword>
<keyword evidence="6" id="KW-0238">DNA-binding</keyword>
<accession>K1JTZ0</accession>
<dbReference type="AlphaFoldDB" id="K1JTZ0"/>
<keyword evidence="5" id="KW-0862">Zinc</keyword>
<protein>
    <submittedName>
        <fullName evidence="12">IS605 OrfB family transposase</fullName>
    </submittedName>
</protein>
<feature type="region of interest" description="Disordered" evidence="8">
    <location>
        <begin position="376"/>
        <end position="415"/>
    </location>
</feature>
<sequence>MIIRQGFSFKLKPDGAQNRKMSRFAGCTRWVYNQGLAWNEERRAADPAFHLSYSKLCTELLVWKEQNPWLKKTHSQVLQQSLKDLMGGFQKFFKGLSAFPKKHKKFVTTDSFRFPQGFKIDEGRRQIYLPSIGWVKYKRSRFIQGKAKNVTVSRQADGWHVSIQTEYEMEPPKHAGDSVGIDMGCVRFCTLSDGTFFEPCGALKKQLKKLAWMQRRLARMQKFGKNWRKQKAAIARLHQHIANVRRDFIEKVSLEICKNHAEIFREDLKIKNMTASAKGTVEEPGSRVAQKSGLNRSILDQGWGIFFNKLEWKALRLGGHVHTVPPQNTSRTCPICGCVSKDNRKTQALFKCISCGHQGNADVVAAINSKERGRSSLACGESEKNAQAQVNPGRSKKPAPNQQQESTEVISSACC</sequence>
<dbReference type="HOGENOM" id="CLU_032903_0_4_4"/>
<evidence type="ECO:0000256" key="3">
    <source>
        <dbReference type="ARBA" id="ARBA00022578"/>
    </source>
</evidence>
<feature type="domain" description="Cas12f1-like TNB" evidence="10">
    <location>
        <begin position="303"/>
        <end position="368"/>
    </location>
</feature>
<evidence type="ECO:0000259" key="10">
    <source>
        <dbReference type="Pfam" id="PF07282"/>
    </source>
</evidence>
<dbReference type="PATRIC" id="fig|742823.3.peg.2273"/>
<evidence type="ECO:0000259" key="11">
    <source>
        <dbReference type="Pfam" id="PF12323"/>
    </source>
</evidence>
<evidence type="ECO:0000256" key="5">
    <source>
        <dbReference type="ARBA" id="ARBA00022833"/>
    </source>
</evidence>
<dbReference type="EMBL" id="ADMG01000056">
    <property type="protein sequence ID" value="EKB30118.1"/>
    <property type="molecule type" value="Genomic_DNA"/>
</dbReference>
<dbReference type="NCBIfam" id="NF040570">
    <property type="entry name" value="guided_TnpB"/>
    <property type="match status" value="1"/>
</dbReference>
<organism evidence="12 13">
    <name type="scientific">Sutterella wadsworthensis 2_1_59BFAA</name>
    <dbReference type="NCBI Taxonomy" id="742823"/>
    <lineage>
        <taxon>Bacteria</taxon>
        <taxon>Pseudomonadati</taxon>
        <taxon>Pseudomonadota</taxon>
        <taxon>Betaproteobacteria</taxon>
        <taxon>Burkholderiales</taxon>
        <taxon>Sutterellaceae</taxon>
        <taxon>Sutterella</taxon>
    </lineage>
</organism>
<gene>
    <name evidence="12" type="ORF">HMPREF9465_02270</name>
</gene>
<dbReference type="eggNOG" id="COG0675">
    <property type="taxonomic scope" value="Bacteria"/>
</dbReference>
<dbReference type="Pfam" id="PF07282">
    <property type="entry name" value="Cas12f1-like_TNB"/>
    <property type="match status" value="1"/>
</dbReference>
<name>K1JTZ0_9BURK</name>
<feature type="compositionally biased region" description="Polar residues" evidence="8">
    <location>
        <begin position="400"/>
        <end position="415"/>
    </location>
</feature>
<dbReference type="STRING" id="742823.HMPREF9465_02270"/>
<dbReference type="Pfam" id="PF01385">
    <property type="entry name" value="OrfB_IS605"/>
    <property type="match status" value="1"/>
</dbReference>
<proteinExistence type="inferred from homology"/>
<dbReference type="GO" id="GO:0006310">
    <property type="term" value="P:DNA recombination"/>
    <property type="evidence" value="ECO:0007669"/>
    <property type="project" value="UniProtKB-KW"/>
</dbReference>
<comment type="similarity">
    <text evidence="2">In the N-terminal section; belongs to the transposase 2 family.</text>
</comment>
<dbReference type="Proteomes" id="UP000005835">
    <property type="component" value="Unassembled WGS sequence"/>
</dbReference>
<dbReference type="InterPro" id="IPR051399">
    <property type="entry name" value="RNA-guided_DNA_endo/Transpos"/>
</dbReference>
<keyword evidence="3" id="KW-0815">Transposition</keyword>
<dbReference type="InterPro" id="IPR001959">
    <property type="entry name" value="Transposase"/>
</dbReference>
<feature type="domain" description="Transposase putative helix-turn-helix" evidence="11">
    <location>
        <begin position="1"/>
        <end position="44"/>
    </location>
</feature>
<evidence type="ECO:0000256" key="8">
    <source>
        <dbReference type="SAM" id="MobiDB-lite"/>
    </source>
</evidence>
<evidence type="ECO:0000256" key="6">
    <source>
        <dbReference type="ARBA" id="ARBA00023125"/>
    </source>
</evidence>
<dbReference type="InterPro" id="IPR010095">
    <property type="entry name" value="Cas12f1-like_TNB"/>
</dbReference>
<comment type="similarity">
    <text evidence="1">In the C-terminal section; belongs to the transposase 35 family.</text>
</comment>
<dbReference type="GO" id="GO:0032196">
    <property type="term" value="P:transposition"/>
    <property type="evidence" value="ECO:0007669"/>
    <property type="project" value="UniProtKB-KW"/>
</dbReference>
<dbReference type="Pfam" id="PF12323">
    <property type="entry name" value="HTH_OrfB_IS605"/>
    <property type="match status" value="1"/>
</dbReference>
<evidence type="ECO:0000313" key="13">
    <source>
        <dbReference type="Proteomes" id="UP000005835"/>
    </source>
</evidence>
<keyword evidence="4" id="KW-0479">Metal-binding</keyword>
<evidence type="ECO:0000259" key="9">
    <source>
        <dbReference type="Pfam" id="PF01385"/>
    </source>
</evidence>
<dbReference type="PANTHER" id="PTHR30405">
    <property type="entry name" value="TRANSPOSASE"/>
    <property type="match status" value="1"/>
</dbReference>
<evidence type="ECO:0000256" key="1">
    <source>
        <dbReference type="ARBA" id="ARBA00008761"/>
    </source>
</evidence>
<dbReference type="GO" id="GO:0003677">
    <property type="term" value="F:DNA binding"/>
    <property type="evidence" value="ECO:0007669"/>
    <property type="project" value="UniProtKB-KW"/>
</dbReference>
<evidence type="ECO:0000313" key="12">
    <source>
        <dbReference type="EMBL" id="EKB30118.1"/>
    </source>
</evidence>
<evidence type="ECO:0000256" key="2">
    <source>
        <dbReference type="ARBA" id="ARBA00011044"/>
    </source>
</evidence>
<dbReference type="InterPro" id="IPR021027">
    <property type="entry name" value="Transposase_put_HTH"/>
</dbReference>
<reference evidence="12 13" key="1">
    <citation type="submission" date="2012-05" db="EMBL/GenBank/DDBJ databases">
        <title>The Genome Sequence of Sutterella wadsworthensis 2_1_59BFAA.</title>
        <authorList>
            <consortium name="The Broad Institute Genome Sequencing Platform"/>
            <person name="Earl A."/>
            <person name="Ward D."/>
            <person name="Feldgarden M."/>
            <person name="Gevers D."/>
            <person name="Daigneault M."/>
            <person name="Strauss J."/>
            <person name="Allen-Vercoe E."/>
            <person name="Walker B."/>
            <person name="Young S.K."/>
            <person name="Zeng Q."/>
            <person name="Gargeya S."/>
            <person name="Fitzgerald M."/>
            <person name="Haas B."/>
            <person name="Abouelleil A."/>
            <person name="Alvarado L."/>
            <person name="Arachchi H.M."/>
            <person name="Berlin A.M."/>
            <person name="Chapman S.B."/>
            <person name="Goldberg J."/>
            <person name="Griggs A."/>
            <person name="Gujja S."/>
            <person name="Hansen M."/>
            <person name="Howarth C."/>
            <person name="Imamovic A."/>
            <person name="Larimer J."/>
            <person name="McCowen C."/>
            <person name="Montmayeur A."/>
            <person name="Murphy C."/>
            <person name="Neiman D."/>
            <person name="Pearson M."/>
            <person name="Priest M."/>
            <person name="Roberts A."/>
            <person name="Saif S."/>
            <person name="Shea T."/>
            <person name="Sisk P."/>
            <person name="Sykes S."/>
            <person name="Wortman J."/>
            <person name="Nusbaum C."/>
            <person name="Birren B."/>
        </authorList>
    </citation>
    <scope>NUCLEOTIDE SEQUENCE [LARGE SCALE GENOMIC DNA]</scope>
    <source>
        <strain evidence="12 13">2_1_59BFAA</strain>
    </source>
</reference>
<dbReference type="PANTHER" id="PTHR30405:SF25">
    <property type="entry name" value="RNA-GUIDED DNA ENDONUCLEASE INSQ-RELATED"/>
    <property type="match status" value="1"/>
</dbReference>
<evidence type="ECO:0000256" key="4">
    <source>
        <dbReference type="ARBA" id="ARBA00022723"/>
    </source>
</evidence>
<evidence type="ECO:0000256" key="7">
    <source>
        <dbReference type="ARBA" id="ARBA00023172"/>
    </source>
</evidence>
<dbReference type="GO" id="GO:0046872">
    <property type="term" value="F:metal ion binding"/>
    <property type="evidence" value="ECO:0007669"/>
    <property type="project" value="UniProtKB-KW"/>
</dbReference>